<dbReference type="Gene3D" id="1.10.287.690">
    <property type="entry name" value="Helix hairpin bin"/>
    <property type="match status" value="1"/>
</dbReference>
<comment type="caution">
    <text evidence="10">The sequence shown here is derived from an EMBL/GenBank/DDBJ whole genome shotgun (WGS) entry which is preliminary data.</text>
</comment>
<evidence type="ECO:0000256" key="2">
    <source>
        <dbReference type="ARBA" id="ARBA00022679"/>
    </source>
</evidence>
<dbReference type="NCBIfam" id="NF004421">
    <property type="entry name" value="PRK05762.1-2"/>
    <property type="match status" value="1"/>
</dbReference>
<reference evidence="10 11" key="1">
    <citation type="submission" date="2019-04" db="EMBL/GenBank/DDBJ databases">
        <authorList>
            <person name="Li Y."/>
            <person name="Wang J."/>
        </authorList>
    </citation>
    <scope>NUCLEOTIDE SEQUENCE [LARGE SCALE GENOMIC DNA]</scope>
    <source>
        <strain evidence="10 11">DSM 14668</strain>
    </source>
</reference>
<organism evidence="10 11">
    <name type="scientific">Polyangium fumosum</name>
    <dbReference type="NCBI Taxonomy" id="889272"/>
    <lineage>
        <taxon>Bacteria</taxon>
        <taxon>Pseudomonadati</taxon>
        <taxon>Myxococcota</taxon>
        <taxon>Polyangia</taxon>
        <taxon>Polyangiales</taxon>
        <taxon>Polyangiaceae</taxon>
        <taxon>Polyangium</taxon>
    </lineage>
</organism>
<evidence type="ECO:0000259" key="9">
    <source>
        <dbReference type="Pfam" id="PF03104"/>
    </source>
</evidence>
<dbReference type="EC" id="2.7.7.7" evidence="7"/>
<keyword evidence="5 7" id="KW-0238">DNA-binding</keyword>
<evidence type="ECO:0000256" key="3">
    <source>
        <dbReference type="ARBA" id="ARBA00022695"/>
    </source>
</evidence>
<dbReference type="AlphaFoldDB" id="A0A4U1IJS9"/>
<dbReference type="Gene3D" id="3.90.1600.10">
    <property type="entry name" value="Palm domain of DNA polymerase"/>
    <property type="match status" value="2"/>
</dbReference>
<evidence type="ECO:0000256" key="4">
    <source>
        <dbReference type="ARBA" id="ARBA00022932"/>
    </source>
</evidence>
<keyword evidence="4 7" id="KW-0239">DNA-directed DNA polymerase</keyword>
<evidence type="ECO:0000313" key="11">
    <source>
        <dbReference type="Proteomes" id="UP000309215"/>
    </source>
</evidence>
<dbReference type="Gene3D" id="3.30.420.10">
    <property type="entry name" value="Ribonuclease H-like superfamily/Ribonuclease H"/>
    <property type="match status" value="1"/>
</dbReference>
<dbReference type="PROSITE" id="PS00116">
    <property type="entry name" value="DNA_POLYMERASE_B"/>
    <property type="match status" value="1"/>
</dbReference>
<dbReference type="InterPro" id="IPR006134">
    <property type="entry name" value="DNA-dir_DNA_pol_B_multi_dom"/>
</dbReference>
<accession>A0A4U1IJS9</accession>
<dbReference type="GO" id="GO:0008296">
    <property type="term" value="F:3'-5'-DNA exonuclease activity"/>
    <property type="evidence" value="ECO:0007669"/>
    <property type="project" value="TreeGrafter"/>
</dbReference>
<comment type="catalytic activity">
    <reaction evidence="6 7">
        <text>DNA(n) + a 2'-deoxyribonucleoside 5'-triphosphate = DNA(n+1) + diphosphate</text>
        <dbReference type="Rhea" id="RHEA:22508"/>
        <dbReference type="Rhea" id="RHEA-COMP:17339"/>
        <dbReference type="Rhea" id="RHEA-COMP:17340"/>
        <dbReference type="ChEBI" id="CHEBI:33019"/>
        <dbReference type="ChEBI" id="CHEBI:61560"/>
        <dbReference type="ChEBI" id="CHEBI:173112"/>
        <dbReference type="EC" id="2.7.7.7"/>
    </reaction>
</comment>
<sequence>MKAERGFILTPTYRIHDDRTEVHLYAVLACGEPALLVHDQHRPYFFVPARDEAVARRVAGERLSDTPLVSFAGDPVLRIEAPNPERLAGLRASLLASGVIALEADVRFVQRFLVDHGIRGAFSVEGPFERRRGVGRVYRNPRIEPASFVPRLSVLSFDIETSLDGARLFSIAAAGQGGERVFLMQGGAATNLPSDDGGSARTSRAVPPYPASVNVFSDERSLLAAFFEHVQKADPDVLTGWSLPDFDLPQLVAFARRARLPCSLGRASGNPTIRRDPGFTREARAFVPGRVVLDGLALVRGAYVRLDDYRLETAARTILGRGKLFGPEGRGDAIESAFRDDPAALAAYNLEDARLVLEIVQKLGLVELAVERSLLTGMPPDRVGSQIAAVDSLYLGEIRSRGRVAPSVTRDDDLDTGPLAGGLVLDGKPGFFRNVLVYDFKSLYPSLIRTFNIDPMTFAGEGPPGDPSVIHVPGGATFRRDERGILPDLVARLGAERQEARRSGDEQRAQAIKILMNSLYGVLGSPASRLFSPPVASAIPLAGQWVIRVAAGAAASRPGHRVLYGDTDSLFVDVGEPDPEKAAAYADALRAHIAAEVDDALARAFSVQSHLDLAFAKMYARFFLPEMRGRAEGSKKRYAGLVYRPRGDGEVEIVGLEAVRRDTSAIARRFQRELLDRVFHDRPVEPFVLAFVEDLRAGRFDAELVYRKALRKPLDAYTKTTPPHVKAARRLGADAGRVVSYVVTKNGPEPTSARSSPLDHEHYVEHQIKPIADAVLRLSGGRDFDDVTGARRQLSLF</sequence>
<dbReference type="RefSeq" id="WP_136936079.1">
    <property type="nucleotide sequence ID" value="NZ_SSMQ01000114.1"/>
</dbReference>
<dbReference type="GO" id="GO:0045004">
    <property type="term" value="P:DNA replication proofreading"/>
    <property type="evidence" value="ECO:0007669"/>
    <property type="project" value="TreeGrafter"/>
</dbReference>
<dbReference type="Gene3D" id="3.30.342.10">
    <property type="entry name" value="DNA Polymerase, chain B, domain 1"/>
    <property type="match status" value="1"/>
</dbReference>
<dbReference type="InterPro" id="IPR042087">
    <property type="entry name" value="DNA_pol_B_thumb"/>
</dbReference>
<gene>
    <name evidence="10" type="ORF">E8A74_48865</name>
</gene>
<protein>
    <recommendedName>
        <fullName evidence="7">DNA polymerase</fullName>
        <ecNumber evidence="7">2.7.7.7</ecNumber>
    </recommendedName>
</protein>
<dbReference type="SMART" id="SM00486">
    <property type="entry name" value="POLBc"/>
    <property type="match status" value="1"/>
</dbReference>
<evidence type="ECO:0000259" key="8">
    <source>
        <dbReference type="Pfam" id="PF00136"/>
    </source>
</evidence>
<evidence type="ECO:0000313" key="10">
    <source>
        <dbReference type="EMBL" id="TKC94111.1"/>
    </source>
</evidence>
<dbReference type="InterPro" id="IPR017964">
    <property type="entry name" value="DNA-dir_DNA_pol_B_CS"/>
</dbReference>
<dbReference type="PRINTS" id="PR00106">
    <property type="entry name" value="DNAPOLB"/>
</dbReference>
<evidence type="ECO:0000256" key="7">
    <source>
        <dbReference type="RuleBase" id="RU000442"/>
    </source>
</evidence>
<comment type="similarity">
    <text evidence="1 7">Belongs to the DNA polymerase type-B family.</text>
</comment>
<dbReference type="EMBL" id="SSMQ01000114">
    <property type="protein sequence ID" value="TKC94111.1"/>
    <property type="molecule type" value="Genomic_DNA"/>
</dbReference>
<evidence type="ECO:0000256" key="1">
    <source>
        <dbReference type="ARBA" id="ARBA00005755"/>
    </source>
</evidence>
<dbReference type="Pfam" id="PF00136">
    <property type="entry name" value="DNA_pol_B"/>
    <property type="match status" value="1"/>
</dbReference>
<dbReference type="GO" id="GO:0009432">
    <property type="term" value="P:SOS response"/>
    <property type="evidence" value="ECO:0007669"/>
    <property type="project" value="TreeGrafter"/>
</dbReference>
<dbReference type="InterPro" id="IPR023211">
    <property type="entry name" value="DNA_pol_palm_dom_sf"/>
</dbReference>
<dbReference type="InterPro" id="IPR006133">
    <property type="entry name" value="DNA-dir_DNA_pol_B_exonuc"/>
</dbReference>
<dbReference type="PANTHER" id="PTHR10322:SF23">
    <property type="entry name" value="DNA POLYMERASE DELTA CATALYTIC SUBUNIT"/>
    <property type="match status" value="1"/>
</dbReference>
<keyword evidence="3 7" id="KW-0548">Nucleotidyltransferase</keyword>
<dbReference type="GO" id="GO:0003887">
    <property type="term" value="F:DNA-directed DNA polymerase activity"/>
    <property type="evidence" value="ECO:0007669"/>
    <property type="project" value="UniProtKB-KW"/>
</dbReference>
<dbReference type="InterPro" id="IPR050240">
    <property type="entry name" value="DNA_pol_type-B"/>
</dbReference>
<dbReference type="InterPro" id="IPR006172">
    <property type="entry name" value="DNA-dir_DNA_pol_B"/>
</dbReference>
<dbReference type="InterPro" id="IPR043502">
    <property type="entry name" value="DNA/RNA_pol_sf"/>
</dbReference>
<dbReference type="Gene3D" id="1.10.132.60">
    <property type="entry name" value="DNA polymerase family B, C-terminal domain"/>
    <property type="match status" value="1"/>
</dbReference>
<dbReference type="OrthoDB" id="52005at2"/>
<proteinExistence type="inferred from homology"/>
<feature type="domain" description="DNA-directed DNA polymerase family B exonuclease" evidence="9">
    <location>
        <begin position="103"/>
        <end position="313"/>
    </location>
</feature>
<keyword evidence="11" id="KW-1185">Reference proteome</keyword>
<name>A0A4U1IJS9_9BACT</name>
<dbReference type="GO" id="GO:0003677">
    <property type="term" value="F:DNA binding"/>
    <property type="evidence" value="ECO:0007669"/>
    <property type="project" value="UniProtKB-KW"/>
</dbReference>
<keyword evidence="2 7" id="KW-0808">Transferase</keyword>
<evidence type="ECO:0000256" key="5">
    <source>
        <dbReference type="ARBA" id="ARBA00023125"/>
    </source>
</evidence>
<dbReference type="SUPFAM" id="SSF56672">
    <property type="entry name" value="DNA/RNA polymerases"/>
    <property type="match status" value="1"/>
</dbReference>
<dbReference type="Pfam" id="PF03104">
    <property type="entry name" value="DNA_pol_B_exo1"/>
    <property type="match status" value="1"/>
</dbReference>
<dbReference type="PANTHER" id="PTHR10322">
    <property type="entry name" value="DNA POLYMERASE CATALYTIC SUBUNIT"/>
    <property type="match status" value="1"/>
</dbReference>
<dbReference type="InterPro" id="IPR012337">
    <property type="entry name" value="RNaseH-like_sf"/>
</dbReference>
<dbReference type="Proteomes" id="UP000309215">
    <property type="component" value="Unassembled WGS sequence"/>
</dbReference>
<keyword evidence="7" id="KW-0235">DNA replication</keyword>
<dbReference type="GO" id="GO:0000166">
    <property type="term" value="F:nucleotide binding"/>
    <property type="evidence" value="ECO:0007669"/>
    <property type="project" value="InterPro"/>
</dbReference>
<feature type="domain" description="DNA-directed DNA polymerase family B multifunctional" evidence="8">
    <location>
        <begin position="388"/>
        <end position="748"/>
    </location>
</feature>
<dbReference type="SUPFAM" id="SSF53098">
    <property type="entry name" value="Ribonuclease H-like"/>
    <property type="match status" value="1"/>
</dbReference>
<dbReference type="InterPro" id="IPR036397">
    <property type="entry name" value="RNaseH_sf"/>
</dbReference>
<evidence type="ECO:0000256" key="6">
    <source>
        <dbReference type="ARBA" id="ARBA00049244"/>
    </source>
</evidence>